<dbReference type="Gene3D" id="3.40.50.200">
    <property type="entry name" value="Peptidase S8/S53 domain"/>
    <property type="match status" value="1"/>
</dbReference>
<gene>
    <name evidence="8" type="ORF">GCM10025791_42210</name>
</gene>
<dbReference type="PRINTS" id="PR00723">
    <property type="entry name" value="SUBTILISIN"/>
</dbReference>
<keyword evidence="3 5" id="KW-0378">Hydrolase</keyword>
<feature type="domain" description="Peptidase S8/S53" evidence="7">
    <location>
        <begin position="255"/>
        <end position="573"/>
    </location>
</feature>
<dbReference type="Proteomes" id="UP001409585">
    <property type="component" value="Unassembled WGS sequence"/>
</dbReference>
<organism evidence="8 9">
    <name type="scientific">Halioxenophilus aromaticivorans</name>
    <dbReference type="NCBI Taxonomy" id="1306992"/>
    <lineage>
        <taxon>Bacteria</taxon>
        <taxon>Pseudomonadati</taxon>
        <taxon>Pseudomonadota</taxon>
        <taxon>Gammaproteobacteria</taxon>
        <taxon>Alteromonadales</taxon>
        <taxon>Alteromonadaceae</taxon>
        <taxon>Halioxenophilus</taxon>
    </lineage>
</organism>
<feature type="active site" description="Charge relay system" evidence="5">
    <location>
        <position position="533"/>
    </location>
</feature>
<evidence type="ECO:0000256" key="2">
    <source>
        <dbReference type="ARBA" id="ARBA00022670"/>
    </source>
</evidence>
<evidence type="ECO:0000313" key="9">
    <source>
        <dbReference type="Proteomes" id="UP001409585"/>
    </source>
</evidence>
<dbReference type="InterPro" id="IPR050131">
    <property type="entry name" value="Peptidase_S8_subtilisin-like"/>
</dbReference>
<evidence type="ECO:0000256" key="6">
    <source>
        <dbReference type="SAM" id="MobiDB-lite"/>
    </source>
</evidence>
<dbReference type="InterPro" id="IPR015500">
    <property type="entry name" value="Peptidase_S8_subtilisin-rel"/>
</dbReference>
<evidence type="ECO:0000256" key="1">
    <source>
        <dbReference type="ARBA" id="ARBA00011073"/>
    </source>
</evidence>
<feature type="active site" description="Charge relay system" evidence="5">
    <location>
        <position position="293"/>
    </location>
</feature>
<evidence type="ECO:0000256" key="4">
    <source>
        <dbReference type="ARBA" id="ARBA00022825"/>
    </source>
</evidence>
<dbReference type="PANTHER" id="PTHR43806">
    <property type="entry name" value="PEPTIDASE S8"/>
    <property type="match status" value="1"/>
</dbReference>
<dbReference type="PANTHER" id="PTHR43806:SF11">
    <property type="entry name" value="CEREVISIN-RELATED"/>
    <property type="match status" value="1"/>
</dbReference>
<protein>
    <submittedName>
        <fullName evidence="8">S8 family peptidase</fullName>
    </submittedName>
</protein>
<evidence type="ECO:0000313" key="8">
    <source>
        <dbReference type="EMBL" id="GAA4957266.1"/>
    </source>
</evidence>
<accession>A0AAV3U8A8</accession>
<feature type="region of interest" description="Disordered" evidence="6">
    <location>
        <begin position="1"/>
        <end position="31"/>
    </location>
</feature>
<name>A0AAV3U8A8_9ALTE</name>
<comment type="caution">
    <text evidence="8">The sequence shown here is derived from an EMBL/GenBank/DDBJ whole genome shotgun (WGS) entry which is preliminary data.</text>
</comment>
<dbReference type="GO" id="GO:0004252">
    <property type="term" value="F:serine-type endopeptidase activity"/>
    <property type="evidence" value="ECO:0007669"/>
    <property type="project" value="UniProtKB-UniRule"/>
</dbReference>
<dbReference type="Pfam" id="PF00082">
    <property type="entry name" value="Peptidase_S8"/>
    <property type="match status" value="1"/>
</dbReference>
<dbReference type="PROSITE" id="PS51892">
    <property type="entry name" value="SUBTILASE"/>
    <property type="match status" value="1"/>
</dbReference>
<reference evidence="9" key="1">
    <citation type="journal article" date="2019" name="Int. J. Syst. Evol. Microbiol.">
        <title>The Global Catalogue of Microorganisms (GCM) 10K type strain sequencing project: providing services to taxonomists for standard genome sequencing and annotation.</title>
        <authorList>
            <consortium name="The Broad Institute Genomics Platform"/>
            <consortium name="The Broad Institute Genome Sequencing Center for Infectious Disease"/>
            <person name="Wu L."/>
            <person name="Ma J."/>
        </authorList>
    </citation>
    <scope>NUCLEOTIDE SEQUENCE [LARGE SCALE GENOMIC DNA]</scope>
    <source>
        <strain evidence="9">JCM 19134</strain>
    </source>
</reference>
<dbReference type="InterPro" id="IPR000209">
    <property type="entry name" value="Peptidase_S8/S53_dom"/>
</dbReference>
<comment type="similarity">
    <text evidence="1 5">Belongs to the peptidase S8 family.</text>
</comment>
<evidence type="ECO:0000256" key="5">
    <source>
        <dbReference type="PROSITE-ProRule" id="PRU01240"/>
    </source>
</evidence>
<keyword evidence="2 5" id="KW-0645">Protease</keyword>
<dbReference type="CDD" id="cd04847">
    <property type="entry name" value="Peptidases_S8_Subtilisin_like_2"/>
    <property type="match status" value="1"/>
</dbReference>
<dbReference type="SUPFAM" id="SSF52743">
    <property type="entry name" value="Subtilisin-like"/>
    <property type="match status" value="1"/>
</dbReference>
<evidence type="ECO:0000259" key="7">
    <source>
        <dbReference type="Pfam" id="PF00082"/>
    </source>
</evidence>
<dbReference type="RefSeq" id="WP_345427027.1">
    <property type="nucleotide sequence ID" value="NZ_AP031496.1"/>
</dbReference>
<keyword evidence="4 5" id="KW-0720">Serine protease</keyword>
<dbReference type="GO" id="GO:0006508">
    <property type="term" value="P:proteolysis"/>
    <property type="evidence" value="ECO:0007669"/>
    <property type="project" value="UniProtKB-KW"/>
</dbReference>
<sequence length="795" mass="89241">MAQEFEHLRIEKEPINNPRRSGRPPRFKNRSDLVGHGQKLSGALASTTQAVKQQLTSRPGHYVLKLKYEDTLSFNELVAHGVEFVSQEDIHICVVFTTEQGLATFSDHLAWLGLDDKDITRKQLLEALTSIEAWNAEDRKSWALKQYGLPQDEIFTLDVELWPSDLSASPQRKELVDAFEQWLVSNNIERKDKVNLDSLLMYRLMVDRNGVGKLLNHSDVRFIDLPPLSGIDYQTINRDISSLPADIQPPHKDAPRICILDSGINTNHPLLKNAVAESASFVEGEDEFDAAGHGTQVAGIALYGNLEECNRSNYWVPEAWLFNGKILNKHCEFNAQSIESTLVKAVEYFVGFGCRIFNLSIGNENSPYDGKHIRGIAYILDLLARKHDILFVVSVGNFRGCDEPPVPAESWREEYPGYLLGDHNRIIDPAPALNVLTVGSLALHDATRGDLQRPEDIDHLAAAKANQPSPFTRHGPTVKGAIKPELVAYGGNFASPMRFEGKQWQVEDGEPGILSLNPNFVGNTLFSVCHGTSFSAPYITHLAGRLLVNYPDASANLLRAILVNHADMPDECLSTFSDEVKKAYSKANGRRDPQTEVAGYGLVNEENLYRSDESAVLLMAEDSISNDSYQFYELPLPEEFLRRKKSARELRVSLSYSPAVRTTRLDYRATKIVFNLVKGRSLDEVQKHFHKELQKDKDRLSDTVSSKANRTISSELRSKGSVQCSKWNFKKLSPDFKWFVVVTRQDAAGWGGSLSAELEKYALVVTVTDRENEEARLYSQISQKIEQQVQARAKV</sequence>
<feature type="compositionally biased region" description="Basic and acidic residues" evidence="6">
    <location>
        <begin position="1"/>
        <end position="14"/>
    </location>
</feature>
<dbReference type="InterPro" id="IPR036852">
    <property type="entry name" value="Peptidase_S8/S53_dom_sf"/>
</dbReference>
<keyword evidence="9" id="KW-1185">Reference proteome</keyword>
<feature type="active site" description="Charge relay system" evidence="5">
    <location>
        <position position="261"/>
    </location>
</feature>
<evidence type="ECO:0000256" key="3">
    <source>
        <dbReference type="ARBA" id="ARBA00022801"/>
    </source>
</evidence>
<dbReference type="AlphaFoldDB" id="A0AAV3U8A8"/>
<proteinExistence type="inferred from homology"/>
<dbReference type="InterPro" id="IPR034074">
    <property type="entry name" value="Y4bN_pept_dom"/>
</dbReference>
<dbReference type="EMBL" id="BAABLX010000074">
    <property type="protein sequence ID" value="GAA4957266.1"/>
    <property type="molecule type" value="Genomic_DNA"/>
</dbReference>